<dbReference type="EMBL" id="CAEQ01002085">
    <property type="protein sequence ID" value="CCD15868.1"/>
    <property type="molecule type" value="Genomic_DNA"/>
</dbReference>
<gene>
    <name evidence="7" type="ORF">TCIL3000_0_08620</name>
</gene>
<reference evidence="7 8" key="2">
    <citation type="journal article" date="2012" name="Proc. Natl. Acad. Sci. U.S.A.">
        <title>Antigenic diversity is generated by distinct evolutionary mechanisms in African trypanosome species.</title>
        <authorList>
            <person name="Jackson A.P."/>
            <person name="Berry A."/>
            <person name="Aslett M."/>
            <person name="Allison H.C."/>
            <person name="Burton P."/>
            <person name="Vavrova-Anderson J."/>
            <person name="Brown R."/>
            <person name="Browne H."/>
            <person name="Corton N."/>
            <person name="Hauser H."/>
            <person name="Gamble J."/>
            <person name="Gilderthorp R."/>
            <person name="Marcello L."/>
            <person name="McQuillan J."/>
            <person name="Otto T.D."/>
            <person name="Quail M.A."/>
            <person name="Sanders M.J."/>
            <person name="van Tonder A."/>
            <person name="Ginger M.L."/>
            <person name="Field M.C."/>
            <person name="Barry J.D."/>
            <person name="Hertz-Fowler C."/>
            <person name="Berriman M."/>
        </authorList>
    </citation>
    <scope>NUCLEOTIDE SEQUENCE [LARGE SCALE GENOMIC DNA]</scope>
    <source>
        <strain evidence="7 8">IL3000</strain>
    </source>
</reference>
<feature type="compositionally biased region" description="Low complexity" evidence="6">
    <location>
        <begin position="127"/>
        <end position="141"/>
    </location>
</feature>
<dbReference type="FunFam" id="1.10.10.1410:FF:000002">
    <property type="entry name" value="60S acidic ribosomal protein P2"/>
    <property type="match status" value="1"/>
</dbReference>
<organism evidence="7 8">
    <name type="scientific">Trypanosoma congolense (strain IL3000)</name>
    <dbReference type="NCBI Taxonomy" id="1068625"/>
    <lineage>
        <taxon>Eukaryota</taxon>
        <taxon>Discoba</taxon>
        <taxon>Euglenozoa</taxon>
        <taxon>Kinetoplastea</taxon>
        <taxon>Metakinetoplastina</taxon>
        <taxon>Trypanosomatida</taxon>
        <taxon>Trypanosomatidae</taxon>
        <taxon>Trypanosoma</taxon>
        <taxon>Nannomonas</taxon>
    </lineage>
</organism>
<evidence type="ECO:0000256" key="2">
    <source>
        <dbReference type="ARBA" id="ARBA00011266"/>
    </source>
</evidence>
<dbReference type="Proteomes" id="UP000000702">
    <property type="component" value="Unassembled WGS sequence"/>
</dbReference>
<dbReference type="GO" id="GO:0022625">
    <property type="term" value="C:cytosolic large ribosomal subunit"/>
    <property type="evidence" value="ECO:0007669"/>
    <property type="project" value="TreeGrafter"/>
</dbReference>
<keyword evidence="3" id="KW-0597">Phosphoprotein</keyword>
<evidence type="ECO:0000313" key="7">
    <source>
        <dbReference type="EMBL" id="CCD15868.1"/>
    </source>
</evidence>
<dbReference type="GO" id="GO:0003735">
    <property type="term" value="F:structural constituent of ribosome"/>
    <property type="evidence" value="ECO:0007669"/>
    <property type="project" value="InterPro"/>
</dbReference>
<comment type="similarity">
    <text evidence="1">Belongs to the eukaryotic ribosomal protein P1/P2 family.</text>
</comment>
<dbReference type="GO" id="GO:0002181">
    <property type="term" value="P:cytoplasmic translation"/>
    <property type="evidence" value="ECO:0007669"/>
    <property type="project" value="TreeGrafter"/>
</dbReference>
<dbReference type="VEuPathDB" id="TriTrypDB:TcIL3000_0_08620"/>
<evidence type="ECO:0000313" key="8">
    <source>
        <dbReference type="Proteomes" id="UP000000702"/>
    </source>
</evidence>
<dbReference type="PANTHER" id="PTHR45696:SF10">
    <property type="entry name" value="LARGE RIBOSOMAL SUBUNIT PROTEIN P1"/>
    <property type="match status" value="1"/>
</dbReference>
<evidence type="ECO:0000256" key="1">
    <source>
        <dbReference type="ARBA" id="ARBA00005436"/>
    </source>
</evidence>
<evidence type="ECO:0000256" key="3">
    <source>
        <dbReference type="ARBA" id="ARBA00022553"/>
    </source>
</evidence>
<dbReference type="AlphaFoldDB" id="F9WF02"/>
<dbReference type="PANTHER" id="PTHR45696">
    <property type="entry name" value="60S ACIDIC RIBOSOMAL PROTEIN P1"/>
    <property type="match status" value="1"/>
</dbReference>
<dbReference type="CDD" id="cd05831">
    <property type="entry name" value="Ribosomal_P1"/>
    <property type="match status" value="1"/>
</dbReference>
<evidence type="ECO:0000256" key="4">
    <source>
        <dbReference type="ARBA" id="ARBA00022980"/>
    </source>
</evidence>
<keyword evidence="4" id="KW-0689">Ribosomal protein</keyword>
<dbReference type="Pfam" id="PF00428">
    <property type="entry name" value="Ribosomal_60s"/>
    <property type="match status" value="1"/>
</dbReference>
<evidence type="ECO:0000256" key="6">
    <source>
        <dbReference type="SAM" id="MobiDB-lite"/>
    </source>
</evidence>
<reference evidence="8" key="1">
    <citation type="submission" date="2011-07" db="EMBL/GenBank/DDBJ databases">
        <title>Divergent evolution of antigenic variation in African trypanosomes.</title>
        <authorList>
            <person name="Jackson A.P."/>
            <person name="Berry A."/>
            <person name="Allison H.C."/>
            <person name="Burton P."/>
            <person name="Anderson J."/>
            <person name="Aslett M."/>
            <person name="Brown R."/>
            <person name="Corton N."/>
            <person name="Harris D."/>
            <person name="Hauser H."/>
            <person name="Gamble J."/>
            <person name="Gilderthorp R."/>
            <person name="McQuillan J."/>
            <person name="Quail M.A."/>
            <person name="Sanders M."/>
            <person name="Van Tonder A."/>
            <person name="Ginger M.L."/>
            <person name="Donelson J.E."/>
            <person name="Field M.C."/>
            <person name="Barry J.D."/>
            <person name="Berriman M."/>
            <person name="Hertz-Fowler C."/>
        </authorList>
    </citation>
    <scope>NUCLEOTIDE SEQUENCE [LARGE SCALE GENOMIC DNA]</scope>
    <source>
        <strain evidence="8">IL3000</strain>
    </source>
</reference>
<comment type="caution">
    <text evidence="7">The sequence shown here is derived from an EMBL/GenBank/DDBJ whole genome shotgun (WGS) entry which is preliminary data.</text>
</comment>
<feature type="region of interest" description="Disordered" evidence="6">
    <location>
        <begin position="127"/>
        <end position="159"/>
    </location>
</feature>
<dbReference type="InterPro" id="IPR038716">
    <property type="entry name" value="P1/P2_N_sf"/>
</dbReference>
<dbReference type="GO" id="GO:0006414">
    <property type="term" value="P:translational elongation"/>
    <property type="evidence" value="ECO:0007669"/>
    <property type="project" value="InterPro"/>
</dbReference>
<dbReference type="Gene3D" id="1.10.10.1410">
    <property type="match status" value="1"/>
</dbReference>
<dbReference type="InterPro" id="IPR027534">
    <property type="entry name" value="Ribosomal_P1/P2"/>
</dbReference>
<dbReference type="OMA" id="NVWADVY"/>
<dbReference type="HAMAP" id="MF_01478">
    <property type="entry name" value="Ribosomal_L12_arch"/>
    <property type="match status" value="1"/>
</dbReference>
<keyword evidence="8" id="KW-1185">Reference proteome</keyword>
<dbReference type="GO" id="GO:0043021">
    <property type="term" value="F:ribonucleoprotein complex binding"/>
    <property type="evidence" value="ECO:0007669"/>
    <property type="project" value="TreeGrafter"/>
</dbReference>
<accession>F9WF02</accession>
<keyword evidence="5" id="KW-0687">Ribonucleoprotein</keyword>
<dbReference type="GO" id="GO:0030295">
    <property type="term" value="F:protein kinase activator activity"/>
    <property type="evidence" value="ECO:0007669"/>
    <property type="project" value="TreeGrafter"/>
</dbReference>
<proteinExistence type="inferred from homology"/>
<name>F9WF02_TRYCI</name>
<comment type="subunit">
    <text evidence="2">P1 and P2 exist as dimers at the large ribosomal subunit.</text>
</comment>
<sequence>MRASSVARALVGHCNDNFIDHGCPFPGCLFLHCPSVERAYFSHTRPKIKDQMSQQLACTYAAFILADGGKVDADKIISVAKAGGVTVCKGMATAFASILDGVNVEDMLKSISFGGGAVAVSGGGNAAPATGAPGGSAATAAPVKEEEEEDDDMGFGLFD</sequence>
<evidence type="ECO:0000256" key="5">
    <source>
        <dbReference type="ARBA" id="ARBA00023274"/>
    </source>
</evidence>
<protein>
    <submittedName>
        <fullName evidence="7">WGS project CAEQ00000000 data, annotated contig 333</fullName>
    </submittedName>
</protein>